<name>A0A453DQ89_AEGTS</name>
<organism evidence="1 2">
    <name type="scientific">Aegilops tauschii subsp. strangulata</name>
    <name type="common">Goatgrass</name>
    <dbReference type="NCBI Taxonomy" id="200361"/>
    <lineage>
        <taxon>Eukaryota</taxon>
        <taxon>Viridiplantae</taxon>
        <taxon>Streptophyta</taxon>
        <taxon>Embryophyta</taxon>
        <taxon>Tracheophyta</taxon>
        <taxon>Spermatophyta</taxon>
        <taxon>Magnoliopsida</taxon>
        <taxon>Liliopsida</taxon>
        <taxon>Poales</taxon>
        <taxon>Poaceae</taxon>
        <taxon>BOP clade</taxon>
        <taxon>Pooideae</taxon>
        <taxon>Triticodae</taxon>
        <taxon>Triticeae</taxon>
        <taxon>Triticinae</taxon>
        <taxon>Aegilops</taxon>
    </lineage>
</organism>
<dbReference type="AlphaFoldDB" id="A0A453DQ89"/>
<dbReference type="Proteomes" id="UP000015105">
    <property type="component" value="Chromosome 3D"/>
</dbReference>
<dbReference type="EnsemblPlants" id="AET3Gv20036800.1">
    <property type="protein sequence ID" value="AET3Gv20036800.1"/>
    <property type="gene ID" value="AET3Gv20036800"/>
</dbReference>
<keyword evidence="2" id="KW-1185">Reference proteome</keyword>
<reference evidence="1" key="4">
    <citation type="submission" date="2019-03" db="UniProtKB">
        <authorList>
            <consortium name="EnsemblPlants"/>
        </authorList>
    </citation>
    <scope>IDENTIFICATION</scope>
</reference>
<evidence type="ECO:0000313" key="1">
    <source>
        <dbReference type="EnsemblPlants" id="AET3Gv20036800.1"/>
    </source>
</evidence>
<reference evidence="1" key="5">
    <citation type="journal article" date="2021" name="G3 (Bethesda)">
        <title>Aegilops tauschii genome assembly Aet v5.0 features greater sequence contiguity and improved annotation.</title>
        <authorList>
            <person name="Wang L."/>
            <person name="Zhu T."/>
            <person name="Rodriguez J.C."/>
            <person name="Deal K.R."/>
            <person name="Dubcovsky J."/>
            <person name="McGuire P.E."/>
            <person name="Lux T."/>
            <person name="Spannagl M."/>
            <person name="Mayer K.F.X."/>
            <person name="Baldrich P."/>
            <person name="Meyers B.C."/>
            <person name="Huo N."/>
            <person name="Gu Y.Q."/>
            <person name="Zhou H."/>
            <person name="Devos K.M."/>
            <person name="Bennetzen J.L."/>
            <person name="Unver T."/>
            <person name="Budak H."/>
            <person name="Gulick P.J."/>
            <person name="Galiba G."/>
            <person name="Kalapos B."/>
            <person name="Nelson D.R."/>
            <person name="Li P."/>
            <person name="You F.M."/>
            <person name="Luo M.C."/>
            <person name="Dvorak J."/>
        </authorList>
    </citation>
    <scope>NUCLEOTIDE SEQUENCE [LARGE SCALE GENOMIC DNA]</scope>
    <source>
        <strain evidence="1">cv. AL8/78</strain>
    </source>
</reference>
<reference evidence="1" key="3">
    <citation type="journal article" date="2017" name="Nature">
        <title>Genome sequence of the progenitor of the wheat D genome Aegilops tauschii.</title>
        <authorList>
            <person name="Luo M.C."/>
            <person name="Gu Y.Q."/>
            <person name="Puiu D."/>
            <person name="Wang H."/>
            <person name="Twardziok S.O."/>
            <person name="Deal K.R."/>
            <person name="Huo N."/>
            <person name="Zhu T."/>
            <person name="Wang L."/>
            <person name="Wang Y."/>
            <person name="McGuire P.E."/>
            <person name="Liu S."/>
            <person name="Long H."/>
            <person name="Ramasamy R.K."/>
            <person name="Rodriguez J.C."/>
            <person name="Van S.L."/>
            <person name="Yuan L."/>
            <person name="Wang Z."/>
            <person name="Xia Z."/>
            <person name="Xiao L."/>
            <person name="Anderson O.D."/>
            <person name="Ouyang S."/>
            <person name="Liang Y."/>
            <person name="Zimin A.V."/>
            <person name="Pertea G."/>
            <person name="Qi P."/>
            <person name="Bennetzen J.L."/>
            <person name="Dai X."/>
            <person name="Dawson M.W."/>
            <person name="Muller H.G."/>
            <person name="Kugler K."/>
            <person name="Rivarola-Duarte L."/>
            <person name="Spannagl M."/>
            <person name="Mayer K.F.X."/>
            <person name="Lu F.H."/>
            <person name="Bevan M.W."/>
            <person name="Leroy P."/>
            <person name="Li P."/>
            <person name="You F.M."/>
            <person name="Sun Q."/>
            <person name="Liu Z."/>
            <person name="Lyons E."/>
            <person name="Wicker T."/>
            <person name="Salzberg S.L."/>
            <person name="Devos K.M."/>
            <person name="Dvorak J."/>
        </authorList>
    </citation>
    <scope>NUCLEOTIDE SEQUENCE [LARGE SCALE GENOMIC DNA]</scope>
    <source>
        <strain evidence="1">cv. AL8/78</strain>
    </source>
</reference>
<reference evidence="2" key="1">
    <citation type="journal article" date="2014" name="Science">
        <title>Ancient hybridizations among the ancestral genomes of bread wheat.</title>
        <authorList>
            <consortium name="International Wheat Genome Sequencing Consortium,"/>
            <person name="Marcussen T."/>
            <person name="Sandve S.R."/>
            <person name="Heier L."/>
            <person name="Spannagl M."/>
            <person name="Pfeifer M."/>
            <person name="Jakobsen K.S."/>
            <person name="Wulff B.B."/>
            <person name="Steuernagel B."/>
            <person name="Mayer K.F."/>
            <person name="Olsen O.A."/>
        </authorList>
    </citation>
    <scope>NUCLEOTIDE SEQUENCE [LARGE SCALE GENOMIC DNA]</scope>
    <source>
        <strain evidence="2">cv. AL8/78</strain>
    </source>
</reference>
<sequence>MIIFLEIIYFESTKIPPTTLYAHNLFQLAKLGNLQHC</sequence>
<proteinExistence type="predicted"/>
<dbReference type="Gramene" id="AET3Gv20036800.1">
    <property type="protein sequence ID" value="AET3Gv20036800.1"/>
    <property type="gene ID" value="AET3Gv20036800"/>
</dbReference>
<evidence type="ECO:0000313" key="2">
    <source>
        <dbReference type="Proteomes" id="UP000015105"/>
    </source>
</evidence>
<reference evidence="2" key="2">
    <citation type="journal article" date="2017" name="Nat. Plants">
        <title>The Aegilops tauschii genome reveals multiple impacts of transposons.</title>
        <authorList>
            <person name="Zhao G."/>
            <person name="Zou C."/>
            <person name="Li K."/>
            <person name="Wang K."/>
            <person name="Li T."/>
            <person name="Gao L."/>
            <person name="Zhang X."/>
            <person name="Wang H."/>
            <person name="Yang Z."/>
            <person name="Liu X."/>
            <person name="Jiang W."/>
            <person name="Mao L."/>
            <person name="Kong X."/>
            <person name="Jiao Y."/>
            <person name="Jia J."/>
        </authorList>
    </citation>
    <scope>NUCLEOTIDE SEQUENCE [LARGE SCALE GENOMIC DNA]</scope>
    <source>
        <strain evidence="2">cv. AL8/78</strain>
    </source>
</reference>
<accession>A0A453DQ89</accession>
<protein>
    <submittedName>
        <fullName evidence="1">Uncharacterized protein</fullName>
    </submittedName>
</protein>